<feature type="non-terminal residue" evidence="1">
    <location>
        <position position="55"/>
    </location>
</feature>
<sequence length="55" mass="6465">MKGDLFVPNTHNNYCIEVKFYKDSHFNDKIISTTSNLFIKWWDQTIEQAKKAGAK</sequence>
<dbReference type="AlphaFoldDB" id="A0A383EAU6"/>
<dbReference type="EMBL" id="UINC01224382">
    <property type="protein sequence ID" value="SVE53977.1"/>
    <property type="molecule type" value="Genomic_DNA"/>
</dbReference>
<organism evidence="1">
    <name type="scientific">marine metagenome</name>
    <dbReference type="NCBI Taxonomy" id="408172"/>
    <lineage>
        <taxon>unclassified sequences</taxon>
        <taxon>metagenomes</taxon>
        <taxon>ecological metagenomes</taxon>
    </lineage>
</organism>
<dbReference type="InterPro" id="IPR056931">
    <property type="entry name" value="D14-like"/>
</dbReference>
<accession>A0A383EAU6</accession>
<reference evidence="1" key="1">
    <citation type="submission" date="2018-05" db="EMBL/GenBank/DDBJ databases">
        <authorList>
            <person name="Lanie J.A."/>
            <person name="Ng W.-L."/>
            <person name="Kazmierczak K.M."/>
            <person name="Andrzejewski T.M."/>
            <person name="Davidsen T.M."/>
            <person name="Wayne K.J."/>
            <person name="Tettelin H."/>
            <person name="Glass J.I."/>
            <person name="Rusch D."/>
            <person name="Podicherti R."/>
            <person name="Tsui H.-C.T."/>
            <person name="Winkler M.E."/>
        </authorList>
    </citation>
    <scope>NUCLEOTIDE SEQUENCE</scope>
</reference>
<gene>
    <name evidence="1" type="ORF">METZ01_LOCUS506831</name>
</gene>
<proteinExistence type="predicted"/>
<name>A0A383EAU6_9ZZZZ</name>
<evidence type="ECO:0000313" key="1">
    <source>
        <dbReference type="EMBL" id="SVE53977.1"/>
    </source>
</evidence>
<protein>
    <submittedName>
        <fullName evidence="1">Uncharacterized protein</fullName>
    </submittedName>
</protein>
<dbReference type="Pfam" id="PF24608">
    <property type="entry name" value="PDDEXK_15"/>
    <property type="match status" value="1"/>
</dbReference>